<proteinExistence type="predicted"/>
<dbReference type="Proteomes" id="UP000053260">
    <property type="component" value="Unassembled WGS sequence"/>
</dbReference>
<accession>A0A101UVF2</accession>
<dbReference type="AlphaFoldDB" id="A0A101UVF2"/>
<sequence>MGKSLMGRWTRWKADGTWERMVQTLAGFLAIPAVPVPEPSKEPPLPDMLVEGVVDPRLFHTDDDGDDEDDRDGETRDGTVASSTTMSWQAAITVSAMPGCPSRRAAPGFSSLIN</sequence>
<reference evidence="2 3" key="1">
    <citation type="submission" date="2015-10" db="EMBL/GenBank/DDBJ databases">
        <title>Draft genome sequence of Streptomyces sp. RV15, isolated from a marine sponge.</title>
        <authorList>
            <person name="Ruckert C."/>
            <person name="Abdelmohsen U.R."/>
            <person name="Winkler A."/>
            <person name="Hentschel U."/>
            <person name="Kalinowski J."/>
            <person name="Kampfer P."/>
            <person name="Glaeser S."/>
        </authorList>
    </citation>
    <scope>NUCLEOTIDE SEQUENCE [LARGE SCALE GENOMIC DNA]</scope>
    <source>
        <strain evidence="2 3">RV15</strain>
    </source>
</reference>
<comment type="caution">
    <text evidence="2">The sequence shown here is derived from an EMBL/GenBank/DDBJ whole genome shotgun (WGS) entry which is preliminary data.</text>
</comment>
<keyword evidence="3" id="KW-1185">Reference proteome</keyword>
<dbReference type="STRING" id="909626.AQJ91_29750"/>
<feature type="compositionally biased region" description="Acidic residues" evidence="1">
    <location>
        <begin position="63"/>
        <end position="72"/>
    </location>
</feature>
<dbReference type="EMBL" id="LMXB01000074">
    <property type="protein sequence ID" value="KUO17581.1"/>
    <property type="molecule type" value="Genomic_DNA"/>
</dbReference>
<gene>
    <name evidence="2" type="ORF">AQJ91_29750</name>
</gene>
<feature type="region of interest" description="Disordered" evidence="1">
    <location>
        <begin position="56"/>
        <end position="85"/>
    </location>
</feature>
<evidence type="ECO:0000313" key="3">
    <source>
        <dbReference type="Proteomes" id="UP000053260"/>
    </source>
</evidence>
<name>A0A101UVF2_9ACTN</name>
<protein>
    <submittedName>
        <fullName evidence="2">Uncharacterized protein</fullName>
    </submittedName>
</protein>
<evidence type="ECO:0000256" key="1">
    <source>
        <dbReference type="SAM" id="MobiDB-lite"/>
    </source>
</evidence>
<organism evidence="2 3">
    <name type="scientific">Streptomyces dysideae</name>
    <dbReference type="NCBI Taxonomy" id="909626"/>
    <lineage>
        <taxon>Bacteria</taxon>
        <taxon>Bacillati</taxon>
        <taxon>Actinomycetota</taxon>
        <taxon>Actinomycetes</taxon>
        <taxon>Kitasatosporales</taxon>
        <taxon>Streptomycetaceae</taxon>
        <taxon>Streptomyces</taxon>
    </lineage>
</organism>
<evidence type="ECO:0000313" key="2">
    <source>
        <dbReference type="EMBL" id="KUO17581.1"/>
    </source>
</evidence>